<evidence type="ECO:0000256" key="2">
    <source>
        <dbReference type="SAM" id="MobiDB-lite"/>
    </source>
</evidence>
<feature type="compositionally biased region" description="Basic and acidic residues" evidence="2">
    <location>
        <begin position="303"/>
        <end position="313"/>
    </location>
</feature>
<dbReference type="Proteomes" id="UP000824099">
    <property type="component" value="Unassembled WGS sequence"/>
</dbReference>
<comment type="caution">
    <text evidence="4">The sequence shown here is derived from an EMBL/GenBank/DDBJ whole genome shotgun (WGS) entry which is preliminary data.</text>
</comment>
<dbReference type="SMART" id="SM00327">
    <property type="entry name" value="VWA"/>
    <property type="match status" value="1"/>
</dbReference>
<dbReference type="SMART" id="SM00382">
    <property type="entry name" value="AAA"/>
    <property type="match status" value="1"/>
</dbReference>
<feature type="domain" description="VWFA" evidence="3">
    <location>
        <begin position="465"/>
        <end position="646"/>
    </location>
</feature>
<dbReference type="CDD" id="cd01451">
    <property type="entry name" value="vWA_Magnesium_chelatase"/>
    <property type="match status" value="1"/>
</dbReference>
<dbReference type="GO" id="GO:0005524">
    <property type="term" value="F:ATP binding"/>
    <property type="evidence" value="ECO:0007669"/>
    <property type="project" value="InterPro"/>
</dbReference>
<dbReference type="AlphaFoldDB" id="A0A9D1MNJ1"/>
<feature type="region of interest" description="Disordered" evidence="2">
    <location>
        <begin position="284"/>
        <end position="371"/>
    </location>
</feature>
<feature type="compositionally biased region" description="Low complexity" evidence="2">
    <location>
        <begin position="284"/>
        <end position="296"/>
    </location>
</feature>
<dbReference type="PROSITE" id="PS50234">
    <property type="entry name" value="VWFA"/>
    <property type="match status" value="1"/>
</dbReference>
<evidence type="ECO:0000259" key="3">
    <source>
        <dbReference type="PROSITE" id="PS50234"/>
    </source>
</evidence>
<organism evidence="4 5">
    <name type="scientific">Candidatus Avacidaminococcus intestinavium</name>
    <dbReference type="NCBI Taxonomy" id="2840684"/>
    <lineage>
        <taxon>Bacteria</taxon>
        <taxon>Bacillati</taxon>
        <taxon>Bacillota</taxon>
        <taxon>Negativicutes</taxon>
        <taxon>Acidaminococcales</taxon>
        <taxon>Acidaminococcaceae</taxon>
        <taxon>Acidaminococcaceae incertae sedis</taxon>
        <taxon>Candidatus Avacidaminococcus</taxon>
    </lineage>
</organism>
<gene>
    <name evidence="4" type="ORF">IAB06_00885</name>
</gene>
<dbReference type="Gene3D" id="1.10.8.80">
    <property type="entry name" value="Magnesium chelatase subunit I, C-Terminal domain"/>
    <property type="match status" value="1"/>
</dbReference>
<dbReference type="EMBL" id="DVNI01000012">
    <property type="protein sequence ID" value="HIU63581.1"/>
    <property type="molecule type" value="Genomic_DNA"/>
</dbReference>
<dbReference type="SUPFAM" id="SSF52540">
    <property type="entry name" value="P-loop containing nucleoside triphosphate hydrolases"/>
    <property type="match status" value="1"/>
</dbReference>
<dbReference type="Pfam" id="PF07728">
    <property type="entry name" value="AAA_5"/>
    <property type="match status" value="1"/>
</dbReference>
<dbReference type="PANTHER" id="PTHR35023:SF1">
    <property type="entry name" value="MG-PROTOPORPHYRIN IX CHELATASE"/>
    <property type="match status" value="1"/>
</dbReference>
<dbReference type="InterPro" id="IPR052989">
    <property type="entry name" value="Mg-chelatase_DI-like"/>
</dbReference>
<dbReference type="Pfam" id="PF17863">
    <property type="entry name" value="AAA_lid_2"/>
    <property type="match status" value="1"/>
</dbReference>
<evidence type="ECO:0000313" key="4">
    <source>
        <dbReference type="EMBL" id="HIU63581.1"/>
    </source>
</evidence>
<reference evidence="4" key="2">
    <citation type="journal article" date="2021" name="PeerJ">
        <title>Extensive microbial diversity within the chicken gut microbiome revealed by metagenomics and culture.</title>
        <authorList>
            <person name="Gilroy R."/>
            <person name="Ravi A."/>
            <person name="Getino M."/>
            <person name="Pursley I."/>
            <person name="Horton D.L."/>
            <person name="Alikhan N.F."/>
            <person name="Baker D."/>
            <person name="Gharbi K."/>
            <person name="Hall N."/>
            <person name="Watson M."/>
            <person name="Adriaenssens E.M."/>
            <person name="Foster-Nyarko E."/>
            <person name="Jarju S."/>
            <person name="Secka A."/>
            <person name="Antonio M."/>
            <person name="Oren A."/>
            <person name="Chaudhuri R.R."/>
            <person name="La Ragione R."/>
            <person name="Hildebrand F."/>
            <person name="Pallen M.J."/>
        </authorList>
    </citation>
    <scope>NUCLEOTIDE SEQUENCE</scope>
    <source>
        <strain evidence="4">CHK160-1198</strain>
    </source>
</reference>
<dbReference type="InterPro" id="IPR036465">
    <property type="entry name" value="vWFA_dom_sf"/>
</dbReference>
<dbReference type="GO" id="GO:0016887">
    <property type="term" value="F:ATP hydrolysis activity"/>
    <property type="evidence" value="ECO:0007669"/>
    <property type="project" value="InterPro"/>
</dbReference>
<dbReference type="Pfam" id="PF13519">
    <property type="entry name" value="VWA_2"/>
    <property type="match status" value="1"/>
</dbReference>
<proteinExistence type="inferred from homology"/>
<evidence type="ECO:0000313" key="5">
    <source>
        <dbReference type="Proteomes" id="UP000824099"/>
    </source>
</evidence>
<name>A0A9D1MNJ1_9FIRM</name>
<dbReference type="CDD" id="cd00009">
    <property type="entry name" value="AAA"/>
    <property type="match status" value="1"/>
</dbReference>
<dbReference type="SUPFAM" id="SSF53300">
    <property type="entry name" value="vWA-like"/>
    <property type="match status" value="1"/>
</dbReference>
<dbReference type="Gene3D" id="3.40.50.300">
    <property type="entry name" value="P-loop containing nucleotide triphosphate hydrolases"/>
    <property type="match status" value="1"/>
</dbReference>
<accession>A0A9D1MNJ1</accession>
<dbReference type="InterPro" id="IPR041628">
    <property type="entry name" value="ChlI/MoxR_AAA_lid"/>
</dbReference>
<evidence type="ECO:0000256" key="1">
    <source>
        <dbReference type="ARBA" id="ARBA00005799"/>
    </source>
</evidence>
<dbReference type="InterPro" id="IPR003593">
    <property type="entry name" value="AAA+_ATPase"/>
</dbReference>
<dbReference type="Gene3D" id="3.40.50.410">
    <property type="entry name" value="von Willebrand factor, type A domain"/>
    <property type="match status" value="1"/>
</dbReference>
<dbReference type="InterPro" id="IPR002035">
    <property type="entry name" value="VWF_A"/>
</dbReference>
<reference evidence="4" key="1">
    <citation type="submission" date="2020-10" db="EMBL/GenBank/DDBJ databases">
        <authorList>
            <person name="Gilroy R."/>
        </authorList>
    </citation>
    <scope>NUCLEOTIDE SEQUENCE</scope>
    <source>
        <strain evidence="4">CHK160-1198</strain>
    </source>
</reference>
<feature type="compositionally biased region" description="Polar residues" evidence="2">
    <location>
        <begin position="319"/>
        <end position="328"/>
    </location>
</feature>
<protein>
    <submittedName>
        <fullName evidence="4">VWA domain-containing protein</fullName>
    </submittedName>
</protein>
<dbReference type="InterPro" id="IPR011704">
    <property type="entry name" value="ATPase_dyneun-rel_AAA"/>
</dbReference>
<sequence>MMKATLFPFVAITGQEKVKRAILIALVNPKVGGLLISGEKGSAKSTLVRSAVEFLPDSSDLLTLPLNAGEEMIFGTVDLEKAMIHGQKKFLPGLITRANGKIIYIDEINLLRQELLTAVLDTNSSGINRVEREGISYSERVSYTVIGTMNPEEGTLPKPVLDRFGLFVETEHLTEMQERVEVIKNLLCYSQNVEEFCRLYQEETLHMTEKINSARKMLIEVEISEAMVILAAQYSAKAFCEGHRAELFLLEAASAIAALAGRTYVLPGDLEEAAFFVLPHRMRQLQQPEKQQAPPEEQSEQEEPPKEDPNDKENDLEEPSSNNEQLPSEDTPKEQETSENLEDDNNEPNHQDNKDESKENDSSAAEEKTADIDYNFYMPKMLLALGKDRKIRRGSGKRSTTRTDLKQGRYVRSAQAKGEVSDLAFDATIRAAAPYQKIRSHEWCSINITKDDLRNKVREKRIGNTFIFLVDASGSMGARERMRAVKGAIFQMLQEAYQKRDRVGMIAFRRQQAEVLLPVTRSIDLAQKCLQQMPTGGKTPLSAGLQEALALLSTLNKKDKDTEAILIVVTDGRANAVTENDTDPVETALKMADKFNNIRVTSLVIDTESSYIKLGVARKIAQRMGANYYTLSKLSKEQILRIVRNN</sequence>
<dbReference type="InterPro" id="IPR041702">
    <property type="entry name" value="BchD/ChlD_VWA"/>
</dbReference>
<dbReference type="PANTHER" id="PTHR35023">
    <property type="entry name" value="CHELATASE-RELATED"/>
    <property type="match status" value="1"/>
</dbReference>
<feature type="compositionally biased region" description="Basic and acidic residues" evidence="2">
    <location>
        <begin position="347"/>
        <end position="371"/>
    </location>
</feature>
<dbReference type="InterPro" id="IPR027417">
    <property type="entry name" value="P-loop_NTPase"/>
</dbReference>
<comment type="similarity">
    <text evidence="1">Belongs to the Mg-chelatase subunits D/I family.</text>
</comment>
<feature type="compositionally biased region" description="Acidic residues" evidence="2">
    <location>
        <begin position="337"/>
        <end position="346"/>
    </location>
</feature>